<reference evidence="2 3" key="1">
    <citation type="journal article" date="2020" name="ISME J.">
        <title>New virus isolates from Italian hydrothermal environments underscore the biogeographic pattern in archaeal virus communities.</title>
        <authorList>
            <person name="Baquero D.P."/>
            <person name="Contursi P."/>
            <person name="Piochi M."/>
            <person name="Bartolucci S."/>
            <person name="Liu Y."/>
            <person name="Cvirkaite-Krupovic V."/>
            <person name="Prangishvili D."/>
            <person name="Krupovic M."/>
        </authorList>
    </citation>
    <scope>NUCLEOTIDE SEQUENCE [LARGE SCALE GENOMIC DNA]</scope>
    <source>
        <strain evidence="2">10</strain>
    </source>
</reference>
<name>A0A6M3VZ39_9VIRU</name>
<proteinExistence type="predicted"/>
<organism evidence="2 3">
    <name type="scientific">Pyrobaculum spherical virus 2</name>
    <dbReference type="NCBI Taxonomy" id="2730632"/>
    <lineage>
        <taxon>Viruses</taxon>
        <taxon>Viruses incertae sedis</taxon>
        <taxon>Globuloviridae</taxon>
        <taxon>Alphaglobulovirus</taxon>
        <taxon>Alphaglobulovirus pozzuoliense</taxon>
    </lineage>
</organism>
<keyword evidence="1" id="KW-1133">Transmembrane helix</keyword>
<evidence type="ECO:0000256" key="1">
    <source>
        <dbReference type="SAM" id="Phobius"/>
    </source>
</evidence>
<dbReference type="Proteomes" id="UP000501879">
    <property type="component" value="Segment"/>
</dbReference>
<keyword evidence="1" id="KW-0472">Membrane</keyword>
<evidence type="ECO:0000313" key="3">
    <source>
        <dbReference type="Proteomes" id="UP000501879"/>
    </source>
</evidence>
<feature type="transmembrane region" description="Helical" evidence="1">
    <location>
        <begin position="7"/>
        <end position="28"/>
    </location>
</feature>
<protein>
    <submittedName>
        <fullName evidence="2">Uncharacterized protein</fullName>
    </submittedName>
</protein>
<sequence>MRRIPIPLILAAVIAVGVTVTIIFQITVLTPPSAVVVLVPQGSSTVTYQFVAIDVKHAAFPIGMGLMQITYNTTNFYYYNVTELWSLAVPASRYINMTGTYSVNTGTRTYSFNVFDCGNVVVVGYLTTVYIGQWVDFGGFKVAVPVNFTASQDQLTCARKYMGYYNLAGVNIFSPRIDYYAFDGTYIYVYYDRVDTSTYYFRYDRLSYKPTTLSNNAVIGYKVTDPGTGVVYLGGFYVGAFSATSSGTYVVGVKGQ</sequence>
<keyword evidence="1" id="KW-0812">Transmembrane</keyword>
<evidence type="ECO:0000313" key="2">
    <source>
        <dbReference type="EMBL" id="QJF12440.1"/>
    </source>
</evidence>
<keyword evidence="3" id="KW-1185">Reference proteome</keyword>
<accession>A0A6M3VZ39</accession>
<gene>
    <name evidence="2" type="ORF">PSV2_gp28</name>
</gene>
<dbReference type="EMBL" id="MN876845">
    <property type="protein sequence ID" value="QJF12440.1"/>
    <property type="molecule type" value="Genomic_DNA"/>
</dbReference>